<gene>
    <name evidence="2" type="ORF">ACFOD9_03600</name>
</gene>
<proteinExistence type="predicted"/>
<feature type="transmembrane region" description="Helical" evidence="1">
    <location>
        <begin position="268"/>
        <end position="287"/>
    </location>
</feature>
<feature type="transmembrane region" description="Helical" evidence="1">
    <location>
        <begin position="294"/>
        <end position="313"/>
    </location>
</feature>
<dbReference type="RefSeq" id="WP_379508723.1">
    <property type="nucleotide sequence ID" value="NZ_JBHRTQ010000004.1"/>
</dbReference>
<name>A0ABV7IMW2_9SPHN</name>
<feature type="transmembrane region" description="Helical" evidence="1">
    <location>
        <begin position="217"/>
        <end position="237"/>
    </location>
</feature>
<feature type="transmembrane region" description="Helical" evidence="1">
    <location>
        <begin position="118"/>
        <end position="136"/>
    </location>
</feature>
<organism evidence="2 3">
    <name type="scientific">Novosphingobium bradum</name>
    <dbReference type="NCBI Taxonomy" id="1737444"/>
    <lineage>
        <taxon>Bacteria</taxon>
        <taxon>Pseudomonadati</taxon>
        <taxon>Pseudomonadota</taxon>
        <taxon>Alphaproteobacteria</taxon>
        <taxon>Sphingomonadales</taxon>
        <taxon>Sphingomonadaceae</taxon>
        <taxon>Novosphingobium</taxon>
    </lineage>
</organism>
<reference evidence="3" key="1">
    <citation type="journal article" date="2019" name="Int. J. Syst. Evol. Microbiol.">
        <title>The Global Catalogue of Microorganisms (GCM) 10K type strain sequencing project: providing services to taxonomists for standard genome sequencing and annotation.</title>
        <authorList>
            <consortium name="The Broad Institute Genomics Platform"/>
            <consortium name="The Broad Institute Genome Sequencing Center for Infectious Disease"/>
            <person name="Wu L."/>
            <person name="Ma J."/>
        </authorList>
    </citation>
    <scope>NUCLEOTIDE SEQUENCE [LARGE SCALE GENOMIC DNA]</scope>
    <source>
        <strain evidence="3">KCTC 42984</strain>
    </source>
</reference>
<feature type="transmembrane region" description="Helical" evidence="1">
    <location>
        <begin position="76"/>
        <end position="106"/>
    </location>
</feature>
<evidence type="ECO:0000256" key="1">
    <source>
        <dbReference type="SAM" id="Phobius"/>
    </source>
</evidence>
<feature type="transmembrane region" description="Helical" evidence="1">
    <location>
        <begin position="319"/>
        <end position="348"/>
    </location>
</feature>
<keyword evidence="1" id="KW-0472">Membrane</keyword>
<sequence>MATIEAEQPGLRVMAGRPLVQGAVLALLALVLRWSSFGDPDITADETFYQTVGIAMHHGALPYVDVWDRKPLGLFLVYWAITGISAAPLAYQLAATASAAGTALVIARIAMRWTGTRGALLAGALYLVWLTPLFGFGGQSPVFYNLLVAGAALLVLRAQPRLERGGNSPAASLAMVLAGCAITIKTSALFEGAYFGLVLIAATRRSPEPLAWLMARAARWAMLGAAPTLLIALYYAAVGHWGEWWHAMVIANLAKGGDWASSSLRLVLLWRLIMPMVLAAAIGLALLPRQSRSFPAGWLLAALIGLAAIPNFYPHYALPLLVVLCACAAPLLGRGWLGIGIALALAGLSLRAETPFRPGQAERSARTFAELAQAIRAHGGTPRTRGLLVYAGPAQLYPLTGNALPTPLAFETHLSQASERNVSHLDTVAELRRVLAARPGTVVVPVVVRNGPVVPETWAMVNRYVHAHCRPVMQRHVEDWLLADDLVVWGDCRG</sequence>
<evidence type="ECO:0000313" key="2">
    <source>
        <dbReference type="EMBL" id="MFC3173332.1"/>
    </source>
</evidence>
<protein>
    <recommendedName>
        <fullName evidence="4">Glycosyltransferase RgtA/B/C/D-like domain-containing protein</fullName>
    </recommendedName>
</protein>
<accession>A0ABV7IMW2</accession>
<dbReference type="EMBL" id="JBHRTQ010000004">
    <property type="protein sequence ID" value="MFC3173332.1"/>
    <property type="molecule type" value="Genomic_DNA"/>
</dbReference>
<evidence type="ECO:0008006" key="4">
    <source>
        <dbReference type="Google" id="ProtNLM"/>
    </source>
</evidence>
<keyword evidence="1" id="KW-0812">Transmembrane</keyword>
<comment type="caution">
    <text evidence="2">The sequence shown here is derived from an EMBL/GenBank/DDBJ whole genome shotgun (WGS) entry which is preliminary data.</text>
</comment>
<keyword evidence="3" id="KW-1185">Reference proteome</keyword>
<keyword evidence="1" id="KW-1133">Transmembrane helix</keyword>
<feature type="transmembrane region" description="Helical" evidence="1">
    <location>
        <begin position="170"/>
        <end position="197"/>
    </location>
</feature>
<evidence type="ECO:0000313" key="3">
    <source>
        <dbReference type="Proteomes" id="UP001595604"/>
    </source>
</evidence>
<dbReference type="Proteomes" id="UP001595604">
    <property type="component" value="Unassembled WGS sequence"/>
</dbReference>